<dbReference type="AlphaFoldDB" id="A0A0E9SAA6"/>
<proteinExistence type="predicted"/>
<organism evidence="1">
    <name type="scientific">Anguilla anguilla</name>
    <name type="common">European freshwater eel</name>
    <name type="synonym">Muraena anguilla</name>
    <dbReference type="NCBI Taxonomy" id="7936"/>
    <lineage>
        <taxon>Eukaryota</taxon>
        <taxon>Metazoa</taxon>
        <taxon>Chordata</taxon>
        <taxon>Craniata</taxon>
        <taxon>Vertebrata</taxon>
        <taxon>Euteleostomi</taxon>
        <taxon>Actinopterygii</taxon>
        <taxon>Neopterygii</taxon>
        <taxon>Teleostei</taxon>
        <taxon>Anguilliformes</taxon>
        <taxon>Anguillidae</taxon>
        <taxon>Anguilla</taxon>
    </lineage>
</organism>
<accession>A0A0E9SAA6</accession>
<reference evidence="1" key="2">
    <citation type="journal article" date="2015" name="Fish Shellfish Immunol.">
        <title>Early steps in the European eel (Anguilla anguilla)-Vibrio vulnificus interaction in the gills: Role of the RtxA13 toxin.</title>
        <authorList>
            <person name="Callol A."/>
            <person name="Pajuelo D."/>
            <person name="Ebbesson L."/>
            <person name="Teles M."/>
            <person name="MacKenzie S."/>
            <person name="Amaro C."/>
        </authorList>
    </citation>
    <scope>NUCLEOTIDE SEQUENCE</scope>
</reference>
<reference evidence="1" key="1">
    <citation type="submission" date="2014-11" db="EMBL/GenBank/DDBJ databases">
        <authorList>
            <person name="Amaro Gonzalez C."/>
        </authorList>
    </citation>
    <scope>NUCLEOTIDE SEQUENCE</scope>
</reference>
<sequence length="73" mass="8720">MCHAVRRHFRISRRNLKDASPKRCKMWHLEEMPAMAAFQSLLTSVWPFWFTLDCSSSSEEEHFPSTCNRCWTL</sequence>
<protein>
    <submittedName>
        <fullName evidence="1">Uncharacterized protein</fullName>
    </submittedName>
</protein>
<dbReference type="EMBL" id="GBXM01070361">
    <property type="protein sequence ID" value="JAH38216.1"/>
    <property type="molecule type" value="Transcribed_RNA"/>
</dbReference>
<evidence type="ECO:0000313" key="1">
    <source>
        <dbReference type="EMBL" id="JAH38216.1"/>
    </source>
</evidence>
<name>A0A0E9SAA6_ANGAN</name>